<reference evidence="1 2" key="1">
    <citation type="submission" date="2015-12" db="EMBL/GenBank/DDBJ databases">
        <title>Genome sequence of Mucilaginibacter gotjawali.</title>
        <authorList>
            <person name="Lee J.S."/>
            <person name="Lee K.C."/>
            <person name="Kim K.K."/>
            <person name="Lee B.W."/>
        </authorList>
    </citation>
    <scope>NUCLEOTIDE SEQUENCE [LARGE SCALE GENOMIC DNA]</scope>
    <source>
        <strain evidence="1 2">SA3-7</strain>
    </source>
</reference>
<dbReference type="InterPro" id="IPR046230">
    <property type="entry name" value="DUF6263"/>
</dbReference>
<proteinExistence type="predicted"/>
<sequence length="314" mass="34795">MLLNSNSFSMKYLLSFFFSLILAAVYAQPFKPLLHLITGETYYMSSSGTTELTQNIHGRENKVKVGLSFTMAFKVMGKTDSVYNMGVHYQAIEMNIHMQDTTINMNSAQKEKTDTASLLMAAIVNKPFNIAITVRGKVIAVKNLDKIFLDAFDNFRLMDATKKEQIKSRFVQSFGENAFKGSLENGVAIFPNSGLAKNAKWTVNSNLSSPAKARVKTVYQLTDISPDVFIIHGDGIITTDEDIKPEQDSGTPLKYELNGGMVTDIKIDKKTGWISALNIKQFTQGSLEIMDNPKTPGGMTIPMMIKTEINVTGK</sequence>
<evidence type="ECO:0000313" key="1">
    <source>
        <dbReference type="EMBL" id="BAU56013.1"/>
    </source>
</evidence>
<organism evidence="1 2">
    <name type="scientific">Mucilaginibacter gotjawali</name>
    <dbReference type="NCBI Taxonomy" id="1550579"/>
    <lineage>
        <taxon>Bacteria</taxon>
        <taxon>Pseudomonadati</taxon>
        <taxon>Bacteroidota</taxon>
        <taxon>Sphingobacteriia</taxon>
        <taxon>Sphingobacteriales</taxon>
        <taxon>Sphingobacteriaceae</taxon>
        <taxon>Mucilaginibacter</taxon>
    </lineage>
</organism>
<dbReference type="AlphaFoldDB" id="A0A0X8X6N7"/>
<accession>A0A0X8X6N7</accession>
<dbReference type="Proteomes" id="UP000218263">
    <property type="component" value="Chromosome"/>
</dbReference>
<dbReference type="Pfam" id="PF19777">
    <property type="entry name" value="DUF6263"/>
    <property type="match status" value="1"/>
</dbReference>
<evidence type="ECO:0000313" key="2">
    <source>
        <dbReference type="Proteomes" id="UP000218263"/>
    </source>
</evidence>
<protein>
    <submittedName>
        <fullName evidence="1">Uncharacterized protein</fullName>
    </submittedName>
</protein>
<name>A0A0X8X6N7_9SPHI</name>
<dbReference type="KEGG" id="mgot:MgSA37_04205"/>
<keyword evidence="2" id="KW-1185">Reference proteome</keyword>
<dbReference type="EMBL" id="AP017313">
    <property type="protein sequence ID" value="BAU56013.1"/>
    <property type="molecule type" value="Genomic_DNA"/>
</dbReference>
<gene>
    <name evidence="1" type="ORF">MgSA37_04205</name>
</gene>